<evidence type="ECO:0000256" key="2">
    <source>
        <dbReference type="ARBA" id="ARBA00010871"/>
    </source>
</evidence>
<dbReference type="Gene3D" id="3.30.470.20">
    <property type="entry name" value="ATP-grasp fold, B domain"/>
    <property type="match status" value="1"/>
</dbReference>
<dbReference type="PANTHER" id="PTHR23132">
    <property type="entry name" value="D-ALANINE--D-ALANINE LIGASE"/>
    <property type="match status" value="1"/>
</dbReference>
<keyword evidence="9 10" id="KW-0961">Cell wall biogenesis/degradation</keyword>
<feature type="binding site" evidence="12">
    <location>
        <position position="303"/>
    </location>
    <ligand>
        <name>Mg(2+)</name>
        <dbReference type="ChEBI" id="CHEBI:18420"/>
        <label>2</label>
    </ligand>
</feature>
<dbReference type="GO" id="GO:0046872">
    <property type="term" value="F:metal ion binding"/>
    <property type="evidence" value="ECO:0007669"/>
    <property type="project" value="UniProtKB-KW"/>
</dbReference>
<evidence type="ECO:0000256" key="6">
    <source>
        <dbReference type="ARBA" id="ARBA00022840"/>
    </source>
</evidence>
<sequence length="338" mass="37394">MKRTIAIVCGGDSSEHDVSLRSAQGLYSFFDKERYNVYIVDIKGLDWHVELPDGTTAKIDRNDFSFTPPSNLPPLGGENQKGVVHFDYAYITIHGTPGENGKLQGYFDLIGMPYSTSSLLVEAMTFDKFVLNQYLRGYGVSVADSLLIRKGYEELVSDDEIEERIGMPCFVKPAADGSSFGVSKVKNKDQLAPAIRKAIMESPEVMVESLLEGTEITQGIYKTREKTVVFPITEVVTSNEFFDYDAKYNGQVQEITPARLPADVAERVGKITSHIYDILHCNGIIRIDYIVSKEGKISMLEVNTTPGMTATSFIPQQVAAAGLKMADVLADIVENQFD</sequence>
<keyword evidence="7 10" id="KW-0133">Cell shape</keyword>
<evidence type="ECO:0000256" key="12">
    <source>
        <dbReference type="PIRSR" id="PIRSR039102-3"/>
    </source>
</evidence>
<evidence type="ECO:0000256" key="3">
    <source>
        <dbReference type="ARBA" id="ARBA00022490"/>
    </source>
</evidence>
<dbReference type="InterPro" id="IPR011127">
    <property type="entry name" value="Dala_Dala_lig_N"/>
</dbReference>
<dbReference type="PIRSF" id="PIRSF039102">
    <property type="entry name" value="Ddl/VanB"/>
    <property type="match status" value="1"/>
</dbReference>
<feature type="binding site" evidence="12">
    <location>
        <position position="288"/>
    </location>
    <ligand>
        <name>Mg(2+)</name>
        <dbReference type="ChEBI" id="CHEBI:18420"/>
        <label>1</label>
    </ligand>
</feature>
<dbReference type="PROSITE" id="PS00843">
    <property type="entry name" value="DALA_DALA_LIGASE_1"/>
    <property type="match status" value="1"/>
</dbReference>
<comment type="function">
    <text evidence="10">Cell wall formation.</text>
</comment>
<dbReference type="InterPro" id="IPR013815">
    <property type="entry name" value="ATP_grasp_subdomain_1"/>
</dbReference>
<reference evidence="15" key="1">
    <citation type="submission" date="2014-03" db="EMBL/GenBank/DDBJ databases">
        <title>A sequence of cellulolytic fosmid clone of goat rumen metagenome.</title>
        <authorList>
            <person name="Lee K.-T."/>
            <person name="Kim J.-Y."/>
            <person name="Kim Y.-J."/>
            <person name="Ahn J.-H."/>
            <person name="Park M.-N."/>
            <person name="Kim J.-H."/>
            <person name="Kim T.-H."/>
        </authorList>
    </citation>
    <scope>NUCLEOTIDE SEQUENCE</scope>
</reference>
<gene>
    <name evidence="10" type="primary">ddl</name>
</gene>
<dbReference type="GO" id="GO:0005524">
    <property type="term" value="F:ATP binding"/>
    <property type="evidence" value="ECO:0007669"/>
    <property type="project" value="UniProtKB-UniRule"/>
</dbReference>
<feature type="active site" evidence="11">
    <location>
        <position position="15"/>
    </location>
</feature>
<evidence type="ECO:0000256" key="13">
    <source>
        <dbReference type="PROSITE-ProRule" id="PRU00409"/>
    </source>
</evidence>
<comment type="cofactor">
    <cofactor evidence="12">
        <name>Mg(2+)</name>
        <dbReference type="ChEBI" id="CHEBI:18420"/>
    </cofactor>
    <cofactor evidence="12">
        <name>Mn(2+)</name>
        <dbReference type="ChEBI" id="CHEBI:29035"/>
    </cofactor>
    <text evidence="12">Binds 2 magnesium or manganese ions per subunit.</text>
</comment>
<evidence type="ECO:0000313" key="15">
    <source>
        <dbReference type="EMBL" id="AIF26261.1"/>
    </source>
</evidence>
<dbReference type="InterPro" id="IPR000291">
    <property type="entry name" value="D-Ala_lig_Van_CS"/>
</dbReference>
<dbReference type="EMBL" id="KJ631404">
    <property type="protein sequence ID" value="AIF26261.1"/>
    <property type="molecule type" value="Genomic_DNA"/>
</dbReference>
<feature type="active site" evidence="11">
    <location>
        <position position="178"/>
    </location>
</feature>
<keyword evidence="6 13" id="KW-0067">ATP-binding</keyword>
<keyword evidence="4 10" id="KW-0436">Ligase</keyword>
<dbReference type="NCBIfam" id="TIGR01205">
    <property type="entry name" value="D_ala_D_alaTIGR"/>
    <property type="match status" value="1"/>
</dbReference>
<dbReference type="Gene3D" id="3.30.1490.20">
    <property type="entry name" value="ATP-grasp fold, A domain"/>
    <property type="match status" value="1"/>
</dbReference>
<dbReference type="SUPFAM" id="SSF52440">
    <property type="entry name" value="PreATP-grasp domain"/>
    <property type="match status" value="1"/>
</dbReference>
<proteinExistence type="inferred from homology"/>
<dbReference type="AlphaFoldDB" id="A0A0B4N1J1"/>
<evidence type="ECO:0000256" key="11">
    <source>
        <dbReference type="PIRSR" id="PIRSR039102-1"/>
    </source>
</evidence>
<dbReference type="SUPFAM" id="SSF56059">
    <property type="entry name" value="Glutathione synthetase ATP-binding domain-like"/>
    <property type="match status" value="1"/>
</dbReference>
<dbReference type="HAMAP" id="MF_00047">
    <property type="entry name" value="Dala_Dala_lig"/>
    <property type="match status" value="1"/>
</dbReference>
<dbReference type="GO" id="GO:0008360">
    <property type="term" value="P:regulation of cell shape"/>
    <property type="evidence" value="ECO:0007669"/>
    <property type="project" value="UniProtKB-KW"/>
</dbReference>
<dbReference type="EC" id="6.3.2.4" evidence="10"/>
<dbReference type="PROSITE" id="PS50975">
    <property type="entry name" value="ATP_GRASP"/>
    <property type="match status" value="1"/>
</dbReference>
<dbReference type="NCBIfam" id="NF002527">
    <property type="entry name" value="PRK01966.1-3"/>
    <property type="match status" value="1"/>
</dbReference>
<feature type="binding site" evidence="12">
    <location>
        <position position="301"/>
    </location>
    <ligand>
        <name>Mg(2+)</name>
        <dbReference type="ChEBI" id="CHEBI:18420"/>
        <label>1</label>
    </ligand>
</feature>
<keyword evidence="12" id="KW-0479">Metal-binding</keyword>
<dbReference type="InterPro" id="IPR011095">
    <property type="entry name" value="Dala_Dala_lig_C"/>
</dbReference>
<comment type="catalytic activity">
    <reaction evidence="10">
        <text>2 D-alanine + ATP = D-alanyl-D-alanine + ADP + phosphate + H(+)</text>
        <dbReference type="Rhea" id="RHEA:11224"/>
        <dbReference type="ChEBI" id="CHEBI:15378"/>
        <dbReference type="ChEBI" id="CHEBI:30616"/>
        <dbReference type="ChEBI" id="CHEBI:43474"/>
        <dbReference type="ChEBI" id="CHEBI:57416"/>
        <dbReference type="ChEBI" id="CHEBI:57822"/>
        <dbReference type="ChEBI" id="CHEBI:456216"/>
        <dbReference type="EC" id="6.3.2.4"/>
    </reaction>
</comment>
<evidence type="ECO:0000259" key="14">
    <source>
        <dbReference type="PROSITE" id="PS50975"/>
    </source>
</evidence>
<dbReference type="InterPro" id="IPR011761">
    <property type="entry name" value="ATP-grasp"/>
</dbReference>
<dbReference type="GO" id="GO:0005737">
    <property type="term" value="C:cytoplasm"/>
    <property type="evidence" value="ECO:0007669"/>
    <property type="project" value="UniProtKB-SubCell"/>
</dbReference>
<dbReference type="PANTHER" id="PTHR23132:SF23">
    <property type="entry name" value="D-ALANINE--D-ALANINE LIGASE B"/>
    <property type="match status" value="1"/>
</dbReference>
<keyword evidence="12" id="KW-0460">Magnesium</keyword>
<evidence type="ECO:0000256" key="1">
    <source>
        <dbReference type="ARBA" id="ARBA00004496"/>
    </source>
</evidence>
<accession>A0A0B4N1J1</accession>
<organism evidence="15">
    <name type="scientific">uncultured bacterium Lq_015_M09</name>
    <dbReference type="NCBI Taxonomy" id="1489289"/>
    <lineage>
        <taxon>Bacteria</taxon>
        <taxon>environmental samples</taxon>
    </lineage>
</organism>
<keyword evidence="3 10" id="KW-0963">Cytoplasm</keyword>
<dbReference type="Gene3D" id="3.40.50.20">
    <property type="match status" value="1"/>
</dbReference>
<comment type="pathway">
    <text evidence="10">Cell wall biogenesis; peptidoglycan biosynthesis.</text>
</comment>
<evidence type="ECO:0000256" key="4">
    <source>
        <dbReference type="ARBA" id="ARBA00022598"/>
    </source>
</evidence>
<dbReference type="InterPro" id="IPR016185">
    <property type="entry name" value="PreATP-grasp_dom_sf"/>
</dbReference>
<protein>
    <recommendedName>
        <fullName evidence="10">D-alanine--D-alanine ligase</fullName>
        <ecNumber evidence="10">6.3.2.4</ecNumber>
    </recommendedName>
    <alternativeName>
        <fullName evidence="10">D-Ala-D-Ala ligase</fullName>
    </alternativeName>
    <alternativeName>
        <fullName evidence="10">D-alanylalanine synthetase</fullName>
    </alternativeName>
</protein>
<comment type="similarity">
    <text evidence="2 10">Belongs to the D-alanine--D-alanine ligase family.</text>
</comment>
<dbReference type="GO" id="GO:0008716">
    <property type="term" value="F:D-alanine-D-alanine ligase activity"/>
    <property type="evidence" value="ECO:0007669"/>
    <property type="project" value="UniProtKB-UniRule"/>
</dbReference>
<dbReference type="Pfam" id="PF01820">
    <property type="entry name" value="Dala_Dala_lig_N"/>
    <property type="match status" value="1"/>
</dbReference>
<dbReference type="UniPathway" id="UPA00219"/>
<evidence type="ECO:0000256" key="8">
    <source>
        <dbReference type="ARBA" id="ARBA00022984"/>
    </source>
</evidence>
<dbReference type="Pfam" id="PF07478">
    <property type="entry name" value="Dala_Dala_lig_C"/>
    <property type="match status" value="1"/>
</dbReference>
<comment type="subcellular location">
    <subcellularLocation>
        <location evidence="1 10">Cytoplasm</location>
    </subcellularLocation>
</comment>
<name>A0A0B4N1J1_9BACT</name>
<keyword evidence="8 10" id="KW-0573">Peptidoglycan synthesis</keyword>
<feature type="active site" evidence="11">
    <location>
        <position position="312"/>
    </location>
</feature>
<evidence type="ECO:0000256" key="7">
    <source>
        <dbReference type="ARBA" id="ARBA00022960"/>
    </source>
</evidence>
<evidence type="ECO:0000256" key="10">
    <source>
        <dbReference type="HAMAP-Rule" id="MF_00047"/>
    </source>
</evidence>
<feature type="binding site" evidence="12">
    <location>
        <position position="301"/>
    </location>
    <ligand>
        <name>Mg(2+)</name>
        <dbReference type="ChEBI" id="CHEBI:18420"/>
        <label>2</label>
    </ligand>
</feature>
<evidence type="ECO:0000256" key="9">
    <source>
        <dbReference type="ARBA" id="ARBA00023316"/>
    </source>
</evidence>
<feature type="domain" description="ATP-grasp" evidence="14">
    <location>
        <begin position="132"/>
        <end position="334"/>
    </location>
</feature>
<dbReference type="GO" id="GO:0071555">
    <property type="term" value="P:cell wall organization"/>
    <property type="evidence" value="ECO:0007669"/>
    <property type="project" value="UniProtKB-KW"/>
</dbReference>
<evidence type="ECO:0000256" key="5">
    <source>
        <dbReference type="ARBA" id="ARBA00022741"/>
    </source>
</evidence>
<keyword evidence="12" id="KW-0464">Manganese</keyword>
<dbReference type="GO" id="GO:0009252">
    <property type="term" value="P:peptidoglycan biosynthetic process"/>
    <property type="evidence" value="ECO:0007669"/>
    <property type="project" value="UniProtKB-UniRule"/>
</dbReference>
<keyword evidence="5 13" id="KW-0547">Nucleotide-binding</keyword>
<dbReference type="InterPro" id="IPR005905">
    <property type="entry name" value="D_ala_D_ala"/>
</dbReference>